<evidence type="ECO:0000259" key="1">
    <source>
        <dbReference type="PROSITE" id="PS50141"/>
    </source>
</evidence>
<dbReference type="Pfam" id="PF02137">
    <property type="entry name" value="A_deamin"/>
    <property type="match status" value="1"/>
</dbReference>
<protein>
    <recommendedName>
        <fullName evidence="1">A to I editase domain-containing protein</fullName>
    </recommendedName>
</protein>
<reference evidence="2" key="1">
    <citation type="submission" date="2022-12" db="EMBL/GenBank/DDBJ databases">
        <authorList>
            <person name="Brejova B."/>
        </authorList>
    </citation>
    <scope>NUCLEOTIDE SEQUENCE</scope>
</reference>
<dbReference type="OrthoDB" id="10268011at2759"/>
<accession>A0A9W4XIG5</accession>
<dbReference type="InterPro" id="IPR042935">
    <property type="entry name" value="Tad1"/>
</dbReference>
<name>A0A9W4XIG5_9ASCO</name>
<dbReference type="SMART" id="SM00552">
    <property type="entry name" value="ADEAMc"/>
    <property type="match status" value="1"/>
</dbReference>
<dbReference type="Proteomes" id="UP001152885">
    <property type="component" value="Unassembled WGS sequence"/>
</dbReference>
<dbReference type="InterPro" id="IPR002466">
    <property type="entry name" value="A_deamin"/>
</dbReference>
<keyword evidence="3" id="KW-1185">Reference proteome</keyword>
<organism evidence="2 3">
    <name type="scientific">Candida verbasci</name>
    <dbReference type="NCBI Taxonomy" id="1227364"/>
    <lineage>
        <taxon>Eukaryota</taxon>
        <taxon>Fungi</taxon>
        <taxon>Dikarya</taxon>
        <taxon>Ascomycota</taxon>
        <taxon>Saccharomycotina</taxon>
        <taxon>Pichiomycetes</taxon>
        <taxon>Debaryomycetaceae</taxon>
        <taxon>Candida/Lodderomyces clade</taxon>
        <taxon>Candida</taxon>
    </lineage>
</organism>
<gene>
    <name evidence="2" type="ORF">CANVERA_P4641</name>
</gene>
<evidence type="ECO:0000313" key="2">
    <source>
        <dbReference type="EMBL" id="CAI5760131.1"/>
    </source>
</evidence>
<sequence>MSLGDLIANKVIEKFNNLTVKNGKPIIRSNGVEEWTVLASIVIIDGDEIEPITLTTGVKSLPDEFRQFSNGTLVQDCHAEILSIRLFNYFLLKEFSNSNSKIVVDGKFRDDLKLALFVSEPPCGDASMNYVLSNMKDSTIWQVKESTVGINRGRDNFGQLGLVRTKPGRSDSLIALSKSCSDKLCVKQVMGINSAITSELYEPIFIDYLVIKNLDQVDFDRCFNRLRGNNFKLLTYNNDDYKFNKADGKAPAIKCLIHLIPTNETQILNNGVKNGSVIKDKNLKFKSFLCNKLMMEQLKQVKQVNHTTYLEFKQSNKSRQELKKQCREILQNWICTSYDNFNI</sequence>
<dbReference type="PANTHER" id="PTHR47803:SF1">
    <property type="entry name" value="TRNA-SPECIFIC ADENOSINE DEAMINASE 1"/>
    <property type="match status" value="1"/>
</dbReference>
<dbReference type="PROSITE" id="PS50141">
    <property type="entry name" value="A_DEAMIN_EDITASE"/>
    <property type="match status" value="1"/>
</dbReference>
<comment type="caution">
    <text evidence="2">The sequence shown here is derived from an EMBL/GenBank/DDBJ whole genome shotgun (WGS) entry which is preliminary data.</text>
</comment>
<dbReference type="GO" id="GO:0002100">
    <property type="term" value="P:tRNA wobble adenosine to inosine editing"/>
    <property type="evidence" value="ECO:0007669"/>
    <property type="project" value="InterPro"/>
</dbReference>
<dbReference type="EMBL" id="CANTUO010000006">
    <property type="protein sequence ID" value="CAI5760131.1"/>
    <property type="molecule type" value="Genomic_DNA"/>
</dbReference>
<evidence type="ECO:0000313" key="3">
    <source>
        <dbReference type="Proteomes" id="UP001152885"/>
    </source>
</evidence>
<dbReference type="PANTHER" id="PTHR47803">
    <property type="entry name" value="TRNA-SPECIFIC ADENOSINE DEAMINASE 1"/>
    <property type="match status" value="1"/>
</dbReference>
<dbReference type="GO" id="GO:0043829">
    <property type="term" value="F:tRNA-specific adenosine-37 deaminase activity"/>
    <property type="evidence" value="ECO:0007669"/>
    <property type="project" value="TreeGrafter"/>
</dbReference>
<dbReference type="AlphaFoldDB" id="A0A9W4XIG5"/>
<dbReference type="GO" id="GO:0003723">
    <property type="term" value="F:RNA binding"/>
    <property type="evidence" value="ECO:0007669"/>
    <property type="project" value="InterPro"/>
</dbReference>
<proteinExistence type="predicted"/>
<feature type="domain" description="A to I editase" evidence="1">
    <location>
        <begin position="53"/>
        <end position="218"/>
    </location>
</feature>